<dbReference type="GeneID" id="14893785"/>
<protein>
    <submittedName>
        <fullName evidence="1">Uncharacterized protein</fullName>
    </submittedName>
</protein>
<accession>A0A0A1UEA5</accession>
<name>A0A0A1UEA5_ENTIV</name>
<reference evidence="1 2" key="1">
    <citation type="submission" date="2012-10" db="EMBL/GenBank/DDBJ databases">
        <authorList>
            <person name="Zafar N."/>
            <person name="Inman J."/>
            <person name="Hall N."/>
            <person name="Lorenzi H."/>
            <person name="Caler E."/>
        </authorList>
    </citation>
    <scope>NUCLEOTIDE SEQUENCE [LARGE SCALE GENOMIC DNA]</scope>
    <source>
        <strain evidence="1 2">IP1</strain>
    </source>
</reference>
<organism evidence="1 2">
    <name type="scientific">Entamoeba invadens IP1</name>
    <dbReference type="NCBI Taxonomy" id="370355"/>
    <lineage>
        <taxon>Eukaryota</taxon>
        <taxon>Amoebozoa</taxon>
        <taxon>Evosea</taxon>
        <taxon>Archamoebae</taxon>
        <taxon>Mastigamoebida</taxon>
        <taxon>Entamoebidae</taxon>
        <taxon>Entamoeba</taxon>
    </lineage>
</organism>
<dbReference type="VEuPathDB" id="AmoebaDB:EIN_247120"/>
<dbReference type="Proteomes" id="UP000014680">
    <property type="component" value="Unassembled WGS sequence"/>
</dbReference>
<dbReference type="AlphaFoldDB" id="A0A0A1UEA5"/>
<proteinExistence type="predicted"/>
<dbReference type="EMBL" id="KB206169">
    <property type="protein sequence ID" value="ELP94818.1"/>
    <property type="molecule type" value="Genomic_DNA"/>
</dbReference>
<dbReference type="RefSeq" id="XP_004261589.1">
    <property type="nucleotide sequence ID" value="XM_004261541.1"/>
</dbReference>
<dbReference type="KEGG" id="eiv:EIN_247120"/>
<gene>
    <name evidence="1" type="ORF">EIN_247120</name>
</gene>
<evidence type="ECO:0000313" key="1">
    <source>
        <dbReference type="EMBL" id="ELP94818.1"/>
    </source>
</evidence>
<evidence type="ECO:0000313" key="2">
    <source>
        <dbReference type="Proteomes" id="UP000014680"/>
    </source>
</evidence>
<keyword evidence="2" id="KW-1185">Reference proteome</keyword>
<sequence>MFSKVRVISDWLQSVDLEFLVALQRIFDLIKHLFETRSFIDTEEFEQLPFIRKVNNSDQMKNLKEVCLSITENFLKSLIFRFSDSLNKVTTVMPNDNDSTQTKVSQSDFKLTHFGHFEQLYERNDFVLKTDILLNLIPNNIERPRYYRYNSEQEKKVKEFEHIIKLKPEFESVRDKQKNGTLSQIQLPKIRMFKDIKSNVENFHSTSHYEVNSMEEETDNASTMSDVDQI</sequence>